<dbReference type="InterPro" id="IPR001343">
    <property type="entry name" value="Hemolysn_Ca-bd"/>
</dbReference>
<dbReference type="Gene3D" id="2.130.10.130">
    <property type="entry name" value="Integrin alpha, N-terminal"/>
    <property type="match status" value="5"/>
</dbReference>
<keyword evidence="1" id="KW-0732">Signal</keyword>
<dbReference type="InterPro" id="IPR013519">
    <property type="entry name" value="Int_alpha_beta-p"/>
</dbReference>
<evidence type="ECO:0000313" key="5">
    <source>
        <dbReference type="EMBL" id="MBK7674875.1"/>
    </source>
</evidence>
<dbReference type="InterPro" id="IPR018511">
    <property type="entry name" value="Hemolysin-typ_Ca-bd_CS"/>
</dbReference>
<protein>
    <submittedName>
        <fullName evidence="5">FG-GAP repeat protein</fullName>
    </submittedName>
</protein>
<evidence type="ECO:0000256" key="4">
    <source>
        <dbReference type="ARBA" id="ARBA00023180"/>
    </source>
</evidence>
<dbReference type="AlphaFoldDB" id="A0A935PWX9"/>
<dbReference type="Pfam" id="PF00353">
    <property type="entry name" value="HemolysinCabind"/>
    <property type="match status" value="1"/>
</dbReference>
<dbReference type="GO" id="GO:0016787">
    <property type="term" value="F:hydrolase activity"/>
    <property type="evidence" value="ECO:0007669"/>
    <property type="project" value="UniProtKB-KW"/>
</dbReference>
<dbReference type="GO" id="GO:0008305">
    <property type="term" value="C:integrin complex"/>
    <property type="evidence" value="ECO:0007669"/>
    <property type="project" value="InterPro"/>
</dbReference>
<evidence type="ECO:0000256" key="3">
    <source>
        <dbReference type="ARBA" id="ARBA00022801"/>
    </source>
</evidence>
<evidence type="ECO:0000256" key="2">
    <source>
        <dbReference type="ARBA" id="ARBA00022737"/>
    </source>
</evidence>
<evidence type="ECO:0000313" key="6">
    <source>
        <dbReference type="Proteomes" id="UP000697998"/>
    </source>
</evidence>
<dbReference type="PRINTS" id="PR01185">
    <property type="entry name" value="INTEGRINA"/>
</dbReference>
<keyword evidence="4" id="KW-0325">Glycoprotein</keyword>
<accession>A0A935PWX9</accession>
<organism evidence="5 6">
    <name type="scientific">Candidatus Accumulibacter proximus</name>
    <dbReference type="NCBI Taxonomy" id="2954385"/>
    <lineage>
        <taxon>Bacteria</taxon>
        <taxon>Pseudomonadati</taxon>
        <taxon>Pseudomonadota</taxon>
        <taxon>Betaproteobacteria</taxon>
        <taxon>Candidatus Accumulibacter</taxon>
    </lineage>
</organism>
<name>A0A935PWX9_9PROT</name>
<dbReference type="Pfam" id="PF01839">
    <property type="entry name" value="FG-GAP"/>
    <property type="match status" value="9"/>
</dbReference>
<proteinExistence type="predicted"/>
<sequence>MAAIELSNIAAGAGGFVINGECKDDLAGYSVAAAGDVNGDGLADVIVGAWGSDPSGRSNAGRSYVVFGKTGNSAIDLSAITNGTGGFVINGQCAEDRSGLSVAAAGDINGDGLDDLIVGAPYADPAAGSAAGRSYVVFGKTSAGAAELSAIAAGSGGFVINGQCANDLAGYSVAAAGDVNGDGLADLIVGAWGSDPAAGSNAGRSYVVFGRTGSGAIDLAAITNGSGGFVINGQCAEDWSGISVAGAGDVNGDGLADLIVGAPLSDPAAGSYAGRSYVVFGKTGTGWAQLSAIAVGNGGFVVNGRSAQDAAGSSVAAAGDFNGDGLGDLVVGAPVSSPYGKPYAGRSYIVFGKTSGNAINLQSIGSGYDGGCAIIGPDALDLTGYNVAGAGDINGDGLADVIVGAPGSTSGRSYVVFGRPYSGIIEFSTIEYGMGGFVINGQGADDFTGSSATGAGDINGDGLADLVVGARYSDPATGTDAGRSYVIFGSTSSAVAQSRVDWFGTPGSEVLTSTADGETLVADSGNDTLIGHGGNDVLYGGAGDDTFVINASNIVALATKNAYNPSQVAHIDGGSGIDTIALAGSGLSLNLVSIPNQGGSTPGGQSRIASIERIDITGSGNNSLTLSLSDVVDMAGMNLFNNVNGWTSLGALVQKHQLVIDGNAGDEVQLSGLWTTAGSTVTNSGHTYAIHNANGAAAQVLVDTNISTSNYIPRPAIDLSRIAAGNGGFVFSLQGLGGWMEALAGAGDVNGDGLADLIISDPFGNTAGGSLAGRSYVVFGKASNSTIDLSAIANGIGGFVINGQCEFDQSGSSVKAAGDINGDGLADVIVGAPDSDPNDSFGAGRSYIILAKPGAMPSTSRQSLVAMAALLLMVNAGSTAAAQTLPQPATSTATDWVI</sequence>
<dbReference type="PROSITE" id="PS51470">
    <property type="entry name" value="FG_GAP"/>
    <property type="match status" value="8"/>
</dbReference>
<dbReference type="InterPro" id="IPR000413">
    <property type="entry name" value="Integrin_alpha"/>
</dbReference>
<dbReference type="InterPro" id="IPR028994">
    <property type="entry name" value="Integrin_alpha_N"/>
</dbReference>
<dbReference type="PRINTS" id="PR00313">
    <property type="entry name" value="CABNDNGRPT"/>
</dbReference>
<dbReference type="SUPFAM" id="SSF69318">
    <property type="entry name" value="Integrin alpha N-terminal domain"/>
    <property type="match status" value="3"/>
</dbReference>
<dbReference type="PANTHER" id="PTHR23221:SF7">
    <property type="entry name" value="PHOSPHATIDYLINOSITOL-GLYCAN-SPECIFIC PHOSPHOLIPASE D"/>
    <property type="match status" value="1"/>
</dbReference>
<dbReference type="EMBL" id="JADJMH010000006">
    <property type="protein sequence ID" value="MBK7674875.1"/>
    <property type="molecule type" value="Genomic_DNA"/>
</dbReference>
<keyword evidence="2" id="KW-0677">Repeat</keyword>
<evidence type="ECO:0000256" key="1">
    <source>
        <dbReference type="ARBA" id="ARBA00022729"/>
    </source>
</evidence>
<dbReference type="GO" id="GO:0005509">
    <property type="term" value="F:calcium ion binding"/>
    <property type="evidence" value="ECO:0007669"/>
    <property type="project" value="InterPro"/>
</dbReference>
<dbReference type="Proteomes" id="UP000697998">
    <property type="component" value="Unassembled WGS sequence"/>
</dbReference>
<dbReference type="GO" id="GO:0007155">
    <property type="term" value="P:cell adhesion"/>
    <property type="evidence" value="ECO:0007669"/>
    <property type="project" value="InterPro"/>
</dbReference>
<dbReference type="PROSITE" id="PS00330">
    <property type="entry name" value="HEMOLYSIN_CALCIUM"/>
    <property type="match status" value="1"/>
</dbReference>
<comment type="caution">
    <text evidence="5">The sequence shown here is derived from an EMBL/GenBank/DDBJ whole genome shotgun (WGS) entry which is preliminary data.</text>
</comment>
<reference evidence="5 6" key="1">
    <citation type="submission" date="2020-10" db="EMBL/GenBank/DDBJ databases">
        <title>Connecting structure to function with the recovery of over 1000 high-quality activated sludge metagenome-assembled genomes encoding full-length rRNA genes using long-read sequencing.</title>
        <authorList>
            <person name="Singleton C.M."/>
            <person name="Petriglieri F."/>
            <person name="Kristensen J.M."/>
            <person name="Kirkegaard R.H."/>
            <person name="Michaelsen T.Y."/>
            <person name="Andersen M.H."/>
            <person name="Karst S.M."/>
            <person name="Dueholm M.S."/>
            <person name="Nielsen P.H."/>
            <person name="Albertsen M."/>
        </authorList>
    </citation>
    <scope>NUCLEOTIDE SEQUENCE [LARGE SCALE GENOMIC DNA]</scope>
    <source>
        <strain evidence="5">EsbW_18-Q3-R4-48_BATAC.285</strain>
    </source>
</reference>
<dbReference type="InterPro" id="IPR013517">
    <property type="entry name" value="FG-GAP"/>
</dbReference>
<keyword evidence="3" id="KW-0378">Hydrolase</keyword>
<dbReference type="SMART" id="SM00191">
    <property type="entry name" value="Int_alpha"/>
    <property type="match status" value="9"/>
</dbReference>
<gene>
    <name evidence="5" type="ORF">IPJ27_08940</name>
</gene>
<dbReference type="PANTHER" id="PTHR23221">
    <property type="entry name" value="GLYCOSYLPHOSPHATIDYLINOSITOL PHOSPHOLIPASE D"/>
    <property type="match status" value="1"/>
</dbReference>